<dbReference type="Proteomes" id="UP000539710">
    <property type="component" value="Unassembled WGS sequence"/>
</dbReference>
<proteinExistence type="predicted"/>
<dbReference type="Proteomes" id="UP000515349">
    <property type="component" value="Chromosome"/>
</dbReference>
<evidence type="ECO:0000313" key="2">
    <source>
        <dbReference type="EMBL" id="MBA5246602.1"/>
    </source>
</evidence>
<name>A0A7D7LNT7_9FLAO</name>
<evidence type="ECO:0000313" key="3">
    <source>
        <dbReference type="EMBL" id="QMS99619.1"/>
    </source>
</evidence>
<organism evidence="3 4">
    <name type="scientific">Marnyiella aurantia</name>
    <dbReference type="NCBI Taxonomy" id="2758037"/>
    <lineage>
        <taxon>Bacteria</taxon>
        <taxon>Pseudomonadati</taxon>
        <taxon>Bacteroidota</taxon>
        <taxon>Flavobacteriia</taxon>
        <taxon>Flavobacteriales</taxon>
        <taxon>Weeksellaceae</taxon>
        <taxon>Marnyiella</taxon>
    </lineage>
</organism>
<keyword evidence="1" id="KW-1133">Transmembrane helix</keyword>
<dbReference type="KEGG" id="cbau:H1R16_10050"/>
<keyword evidence="1" id="KW-0812">Transmembrane</keyword>
<gene>
    <name evidence="3" type="ORF">H1R16_10050</name>
    <name evidence="2" type="ORF">H2507_05415</name>
</gene>
<feature type="transmembrane region" description="Helical" evidence="1">
    <location>
        <begin position="49"/>
        <end position="70"/>
    </location>
</feature>
<evidence type="ECO:0000256" key="1">
    <source>
        <dbReference type="SAM" id="Phobius"/>
    </source>
</evidence>
<reference evidence="5" key="2">
    <citation type="submission" date="2020-07" db="EMBL/GenBank/DDBJ databases">
        <title>Flavobacterium sp. xlx-214.</title>
        <authorList>
            <person name="Yang C."/>
        </authorList>
    </citation>
    <scope>NUCLEOTIDE SEQUENCE [LARGE SCALE GENOMIC DNA]</scope>
    <source>
        <strain evidence="5">CX-624</strain>
    </source>
</reference>
<evidence type="ECO:0000313" key="5">
    <source>
        <dbReference type="Proteomes" id="UP000539710"/>
    </source>
</evidence>
<reference evidence="3 4" key="1">
    <citation type="submission" date="2020-07" db="EMBL/GenBank/DDBJ databases">
        <title>Chryseobacterium sp.cx-624.</title>
        <authorList>
            <person name="Yang C."/>
        </authorList>
    </citation>
    <scope>NUCLEOTIDE SEQUENCE [LARGE SCALE GENOMIC DNA]</scope>
    <source>
        <strain evidence="3">Cx-624</strain>
        <strain evidence="4">cx-624</strain>
    </source>
</reference>
<dbReference type="EMBL" id="JACEUX010000001">
    <property type="protein sequence ID" value="MBA5246602.1"/>
    <property type="molecule type" value="Genomic_DNA"/>
</dbReference>
<feature type="transmembrane region" description="Helical" evidence="1">
    <location>
        <begin position="82"/>
        <end position="102"/>
    </location>
</feature>
<feature type="transmembrane region" description="Helical" evidence="1">
    <location>
        <begin position="22"/>
        <end position="42"/>
    </location>
</feature>
<accession>A0A7D7LNT7</accession>
<dbReference type="AlphaFoldDB" id="A0A7D7LNT7"/>
<dbReference type="EMBL" id="CP059472">
    <property type="protein sequence ID" value="QMS99619.1"/>
    <property type="molecule type" value="Genomic_DNA"/>
</dbReference>
<evidence type="ECO:0000313" key="4">
    <source>
        <dbReference type="Proteomes" id="UP000515349"/>
    </source>
</evidence>
<keyword evidence="5" id="KW-1185">Reference proteome</keyword>
<sequence length="104" mass="11806">MSSAVLFDFCGIIAREENFVPYIVWTNWLCGFLYLATAYGIYREKKWTLYCLVTALVLLVTATTVLIIHIKNGGLYEMKTLGAIAFRTALTALFTVLTPKFIKR</sequence>
<keyword evidence="1" id="KW-0472">Membrane</keyword>
<protein>
    <submittedName>
        <fullName evidence="3">Uncharacterized protein</fullName>
    </submittedName>
</protein>
<reference evidence="2" key="3">
    <citation type="submission" date="2020-07" db="EMBL/GenBank/DDBJ databases">
        <authorList>
            <person name="Yang C."/>
        </authorList>
    </citation>
    <scope>NUCLEOTIDE SEQUENCE</scope>
    <source>
        <strain evidence="2">Cx-624</strain>
    </source>
</reference>